<dbReference type="InterPro" id="IPR003593">
    <property type="entry name" value="AAA+_ATPase"/>
</dbReference>
<feature type="transmembrane region" description="Helical" evidence="7">
    <location>
        <begin position="60"/>
        <end position="80"/>
    </location>
</feature>
<feature type="transmembrane region" description="Helical" evidence="7">
    <location>
        <begin position="150"/>
        <end position="177"/>
    </location>
</feature>
<feature type="domain" description="ABC transmembrane type-1" evidence="9">
    <location>
        <begin position="19"/>
        <end position="306"/>
    </location>
</feature>
<evidence type="ECO:0000259" key="9">
    <source>
        <dbReference type="PROSITE" id="PS50929"/>
    </source>
</evidence>
<dbReference type="InterPro" id="IPR027417">
    <property type="entry name" value="P-loop_NTPase"/>
</dbReference>
<keyword evidence="2 7" id="KW-0812">Transmembrane</keyword>
<dbReference type="Gene3D" id="3.40.50.300">
    <property type="entry name" value="P-loop containing nucleotide triphosphate hydrolases"/>
    <property type="match status" value="1"/>
</dbReference>
<gene>
    <name evidence="10" type="ORF">UT84_C0002G0012</name>
</gene>
<evidence type="ECO:0000256" key="6">
    <source>
        <dbReference type="ARBA" id="ARBA00023136"/>
    </source>
</evidence>
<proteinExistence type="predicted"/>
<evidence type="ECO:0000313" key="10">
    <source>
        <dbReference type="EMBL" id="KKR51151.1"/>
    </source>
</evidence>
<keyword evidence="5 7" id="KW-1133">Transmembrane helix</keyword>
<organism evidence="10 11">
    <name type="scientific">Candidatus Curtissbacteria bacterium GW2011_GWA1_40_16</name>
    <dbReference type="NCBI Taxonomy" id="1618405"/>
    <lineage>
        <taxon>Bacteria</taxon>
        <taxon>Candidatus Curtissiibacteriota</taxon>
    </lineage>
</organism>
<dbReference type="InterPro" id="IPR011527">
    <property type="entry name" value="ABC1_TM_dom"/>
</dbReference>
<dbReference type="GO" id="GO:0005886">
    <property type="term" value="C:plasma membrane"/>
    <property type="evidence" value="ECO:0007669"/>
    <property type="project" value="UniProtKB-SubCell"/>
</dbReference>
<dbReference type="FunFam" id="3.40.50.300:FF:000218">
    <property type="entry name" value="Multidrug ABC transporter ATP-binding protein"/>
    <property type="match status" value="1"/>
</dbReference>
<dbReference type="SMART" id="SM00382">
    <property type="entry name" value="AAA"/>
    <property type="match status" value="1"/>
</dbReference>
<dbReference type="PROSITE" id="PS50893">
    <property type="entry name" value="ABC_TRANSPORTER_2"/>
    <property type="match status" value="1"/>
</dbReference>
<dbReference type="PROSITE" id="PS50929">
    <property type="entry name" value="ABC_TM1F"/>
    <property type="match status" value="1"/>
</dbReference>
<evidence type="ECO:0000256" key="5">
    <source>
        <dbReference type="ARBA" id="ARBA00022989"/>
    </source>
</evidence>
<dbReference type="Gene3D" id="1.20.1560.10">
    <property type="entry name" value="ABC transporter type 1, transmembrane domain"/>
    <property type="match status" value="1"/>
</dbReference>
<accession>A0A0G0RMQ9</accession>
<dbReference type="InterPro" id="IPR039421">
    <property type="entry name" value="Type_1_exporter"/>
</dbReference>
<sequence>MKNIWKIIKISKPLHKIAAAIAVLILVTSLLELIPPIISKYIVDEILKQVQQQGGSLNKLIYLIMAGFILSFLGVVLTTASDRLGDHFAGEIRKFLTEKFYDKVLTLPQSYFDSEISGKIVNQLNRAIQTIQNFINGSTNFMLPTFLQSIFTIIVLAYYNVPIALLVAILFPIYLWLSYYSTKRWGEREVEKNKFEDLNRGRITEVISNIKLVKSSNSQLFEFKYIAQNLTTINKIYATQSWTFHKFDFARNLSLILIILGISIVAFYNAFTGSITVGTLVLILQLVNQARRPLFAMSFILTNIQQAESGSKEYFEILALPSRENYKKLPTTAKIKDATIEFKNVSFGYDKSREILKGISFTINKNENVALVGPSGAGKTTIVNLILKFYEPASGEILLKDKNYKRLQPQFVRNNIALVFQESELFSTTIAENVRYSKPNAETREIKDALKRANALDFVQNFPKGIETEVGERGIRLSGGQKQRIQIARAILKNAPILILDEATSSLDAKSERDVQIALENLMKNKLVIVIAHRFSTIQNARKIIVIDNGQIVDYGNPQELATKPGIYHDLLQYQIEGNKKLLEKFEIY</sequence>
<dbReference type="GO" id="GO:0140359">
    <property type="term" value="F:ABC-type transporter activity"/>
    <property type="evidence" value="ECO:0007669"/>
    <property type="project" value="InterPro"/>
</dbReference>
<dbReference type="InterPro" id="IPR017871">
    <property type="entry name" value="ABC_transporter-like_CS"/>
</dbReference>
<comment type="caution">
    <text evidence="10">The sequence shown here is derived from an EMBL/GenBank/DDBJ whole genome shotgun (WGS) entry which is preliminary data.</text>
</comment>
<evidence type="ECO:0000256" key="2">
    <source>
        <dbReference type="ARBA" id="ARBA00022692"/>
    </source>
</evidence>
<protein>
    <submittedName>
        <fullName evidence="10">ABC transporter-related protein</fullName>
    </submittedName>
</protein>
<dbReference type="GO" id="GO:0016887">
    <property type="term" value="F:ATP hydrolysis activity"/>
    <property type="evidence" value="ECO:0007669"/>
    <property type="project" value="InterPro"/>
</dbReference>
<feature type="domain" description="ABC transporter" evidence="8">
    <location>
        <begin position="340"/>
        <end position="574"/>
    </location>
</feature>
<reference evidence="10 11" key="1">
    <citation type="journal article" date="2015" name="Nature">
        <title>rRNA introns, odd ribosomes, and small enigmatic genomes across a large radiation of phyla.</title>
        <authorList>
            <person name="Brown C.T."/>
            <person name="Hug L.A."/>
            <person name="Thomas B.C."/>
            <person name="Sharon I."/>
            <person name="Castelle C.J."/>
            <person name="Singh A."/>
            <person name="Wilkins M.J."/>
            <person name="Williams K.H."/>
            <person name="Banfield J.F."/>
        </authorList>
    </citation>
    <scope>NUCLEOTIDE SEQUENCE [LARGE SCALE GENOMIC DNA]</scope>
</reference>
<dbReference type="Pfam" id="PF00664">
    <property type="entry name" value="ABC_membrane"/>
    <property type="match status" value="1"/>
</dbReference>
<dbReference type="PANTHER" id="PTHR24221:SF654">
    <property type="entry name" value="ATP-BINDING CASSETTE SUB-FAMILY B MEMBER 6"/>
    <property type="match status" value="1"/>
</dbReference>
<dbReference type="InterPro" id="IPR003439">
    <property type="entry name" value="ABC_transporter-like_ATP-bd"/>
</dbReference>
<keyword evidence="3" id="KW-0547">Nucleotide-binding</keyword>
<evidence type="ECO:0000256" key="4">
    <source>
        <dbReference type="ARBA" id="ARBA00022840"/>
    </source>
</evidence>
<feature type="transmembrane region" description="Helical" evidence="7">
    <location>
        <begin position="255"/>
        <end position="284"/>
    </location>
</feature>
<dbReference type="AlphaFoldDB" id="A0A0G0RMQ9"/>
<dbReference type="InterPro" id="IPR036640">
    <property type="entry name" value="ABC1_TM_sf"/>
</dbReference>
<dbReference type="PANTHER" id="PTHR24221">
    <property type="entry name" value="ATP-BINDING CASSETTE SUB-FAMILY B"/>
    <property type="match status" value="1"/>
</dbReference>
<dbReference type="SUPFAM" id="SSF52540">
    <property type="entry name" value="P-loop containing nucleoside triphosphate hydrolases"/>
    <property type="match status" value="1"/>
</dbReference>
<evidence type="ECO:0000256" key="1">
    <source>
        <dbReference type="ARBA" id="ARBA00004651"/>
    </source>
</evidence>
<evidence type="ECO:0000313" key="11">
    <source>
        <dbReference type="Proteomes" id="UP000034531"/>
    </source>
</evidence>
<dbReference type="GO" id="GO:0034040">
    <property type="term" value="F:ATPase-coupled lipid transmembrane transporter activity"/>
    <property type="evidence" value="ECO:0007669"/>
    <property type="project" value="TreeGrafter"/>
</dbReference>
<evidence type="ECO:0000256" key="3">
    <source>
        <dbReference type="ARBA" id="ARBA00022741"/>
    </source>
</evidence>
<feature type="transmembrane region" description="Helical" evidence="7">
    <location>
        <begin position="17"/>
        <end position="39"/>
    </location>
</feature>
<evidence type="ECO:0000259" key="8">
    <source>
        <dbReference type="PROSITE" id="PS50893"/>
    </source>
</evidence>
<dbReference type="Pfam" id="PF00005">
    <property type="entry name" value="ABC_tran"/>
    <property type="match status" value="1"/>
</dbReference>
<keyword evidence="4" id="KW-0067">ATP-binding</keyword>
<evidence type="ECO:0000256" key="7">
    <source>
        <dbReference type="SAM" id="Phobius"/>
    </source>
</evidence>
<keyword evidence="6 7" id="KW-0472">Membrane</keyword>
<dbReference type="SUPFAM" id="SSF90123">
    <property type="entry name" value="ABC transporter transmembrane region"/>
    <property type="match status" value="1"/>
</dbReference>
<name>A0A0G0RMQ9_9BACT</name>
<dbReference type="GO" id="GO:0005524">
    <property type="term" value="F:ATP binding"/>
    <property type="evidence" value="ECO:0007669"/>
    <property type="project" value="UniProtKB-KW"/>
</dbReference>
<dbReference type="CDD" id="cd07346">
    <property type="entry name" value="ABC_6TM_exporters"/>
    <property type="match status" value="1"/>
</dbReference>
<comment type="subcellular location">
    <subcellularLocation>
        <location evidence="1">Cell membrane</location>
        <topology evidence="1">Multi-pass membrane protein</topology>
    </subcellularLocation>
</comment>
<dbReference type="PROSITE" id="PS00211">
    <property type="entry name" value="ABC_TRANSPORTER_1"/>
    <property type="match status" value="1"/>
</dbReference>
<dbReference type="EMBL" id="LBYI01000002">
    <property type="protein sequence ID" value="KKR51151.1"/>
    <property type="molecule type" value="Genomic_DNA"/>
</dbReference>
<dbReference type="Proteomes" id="UP000034531">
    <property type="component" value="Unassembled WGS sequence"/>
</dbReference>